<evidence type="ECO:0000259" key="19">
    <source>
        <dbReference type="PROSITE" id="PS50011"/>
    </source>
</evidence>
<dbReference type="Pfam" id="PF25599">
    <property type="entry name" value="Ephrin_CRD"/>
    <property type="match status" value="1"/>
</dbReference>
<dbReference type="SUPFAM" id="SSF56112">
    <property type="entry name" value="Protein kinase-like (PK-like)"/>
    <property type="match status" value="1"/>
</dbReference>
<dbReference type="PROSITE" id="PS00107">
    <property type="entry name" value="PROTEIN_KINASE_ATP"/>
    <property type="match status" value="1"/>
</dbReference>
<evidence type="ECO:0000256" key="14">
    <source>
        <dbReference type="ARBA" id="ARBA00023180"/>
    </source>
</evidence>
<proteinExistence type="predicted"/>
<dbReference type="PRINTS" id="PR00109">
    <property type="entry name" value="TYRKINASE"/>
</dbReference>
<evidence type="ECO:0000256" key="12">
    <source>
        <dbReference type="ARBA" id="ARBA00023137"/>
    </source>
</evidence>
<dbReference type="PANTHER" id="PTHR24416:SF323">
    <property type="entry name" value="TYROSINE-PROTEIN KINASE RECEPTOR UFO"/>
    <property type="match status" value="1"/>
</dbReference>
<evidence type="ECO:0000259" key="21">
    <source>
        <dbReference type="PROSITE" id="PS51550"/>
    </source>
</evidence>
<keyword evidence="18" id="KW-0732">Signal</keyword>
<dbReference type="PROSITE" id="PS50853">
    <property type="entry name" value="FN3"/>
    <property type="match status" value="1"/>
</dbReference>
<evidence type="ECO:0000256" key="2">
    <source>
        <dbReference type="ARBA" id="ARBA00011902"/>
    </source>
</evidence>
<dbReference type="InterPro" id="IPR009030">
    <property type="entry name" value="Growth_fac_rcpt_cys_sf"/>
</dbReference>
<dbReference type="InterPro" id="IPR001245">
    <property type="entry name" value="Ser-Thr/Tyr_kinase_cat_dom"/>
</dbReference>
<comment type="catalytic activity">
    <reaction evidence="15">
        <text>L-tyrosyl-[protein] + ATP = O-phospho-L-tyrosyl-[protein] + ADP + H(+)</text>
        <dbReference type="Rhea" id="RHEA:10596"/>
        <dbReference type="Rhea" id="RHEA-COMP:10136"/>
        <dbReference type="Rhea" id="RHEA-COMP:20101"/>
        <dbReference type="ChEBI" id="CHEBI:15378"/>
        <dbReference type="ChEBI" id="CHEBI:30616"/>
        <dbReference type="ChEBI" id="CHEBI:46858"/>
        <dbReference type="ChEBI" id="CHEBI:61978"/>
        <dbReference type="ChEBI" id="CHEBI:456216"/>
        <dbReference type="EC" id="2.7.10.1"/>
    </reaction>
</comment>
<evidence type="ECO:0000256" key="3">
    <source>
        <dbReference type="ARBA" id="ARBA00022553"/>
    </source>
</evidence>
<dbReference type="GO" id="GO:0007399">
    <property type="term" value="P:nervous system development"/>
    <property type="evidence" value="ECO:0007669"/>
    <property type="project" value="TreeGrafter"/>
</dbReference>
<keyword evidence="7 16" id="KW-0547">Nucleotide-binding</keyword>
<evidence type="ECO:0000256" key="11">
    <source>
        <dbReference type="ARBA" id="ARBA00023136"/>
    </source>
</evidence>
<dbReference type="InterPro" id="IPR050122">
    <property type="entry name" value="RTK"/>
</dbReference>
<dbReference type="GO" id="GO:0007169">
    <property type="term" value="P:cell surface receptor protein tyrosine kinase signaling pathway"/>
    <property type="evidence" value="ECO:0007669"/>
    <property type="project" value="TreeGrafter"/>
</dbReference>
<dbReference type="Gene3D" id="2.10.50.10">
    <property type="entry name" value="Tumor Necrosis Factor Receptor, subunit A, domain 2"/>
    <property type="match status" value="1"/>
</dbReference>
<comment type="subcellular location">
    <subcellularLocation>
        <location evidence="1">Membrane</location>
        <topology evidence="1">Single-pass type I membrane protein</topology>
    </subcellularLocation>
</comment>
<evidence type="ECO:0000256" key="17">
    <source>
        <dbReference type="SAM" id="MobiDB-lite"/>
    </source>
</evidence>
<evidence type="ECO:0000256" key="8">
    <source>
        <dbReference type="ARBA" id="ARBA00022777"/>
    </source>
</evidence>
<accession>A0A9D3MSS3</accession>
<dbReference type="Pfam" id="PF00041">
    <property type="entry name" value="fn3"/>
    <property type="match status" value="1"/>
</dbReference>
<dbReference type="SUPFAM" id="SSF57184">
    <property type="entry name" value="Growth factor receptor domain"/>
    <property type="match status" value="1"/>
</dbReference>
<name>A0A9D3MSS3_ANGAN</name>
<dbReference type="InterPro" id="IPR013783">
    <property type="entry name" value="Ig-like_fold"/>
</dbReference>
<evidence type="ECO:0000256" key="9">
    <source>
        <dbReference type="ARBA" id="ARBA00022840"/>
    </source>
</evidence>
<evidence type="ECO:0000313" key="22">
    <source>
        <dbReference type="EMBL" id="KAG5853266.1"/>
    </source>
</evidence>
<evidence type="ECO:0000256" key="7">
    <source>
        <dbReference type="ARBA" id="ARBA00022741"/>
    </source>
</evidence>
<evidence type="ECO:0000256" key="16">
    <source>
        <dbReference type="PROSITE-ProRule" id="PRU10141"/>
    </source>
</evidence>
<reference evidence="22" key="1">
    <citation type="submission" date="2021-01" db="EMBL/GenBank/DDBJ databases">
        <title>A chromosome-scale assembly of European eel, Anguilla anguilla.</title>
        <authorList>
            <person name="Henkel C."/>
            <person name="Jong-Raadsen S.A."/>
            <person name="Dufour S."/>
            <person name="Weltzien F.-A."/>
            <person name="Palstra A.P."/>
            <person name="Pelster B."/>
            <person name="Spaink H.P."/>
            <person name="Van Den Thillart G.E."/>
            <person name="Jansen H."/>
            <person name="Zahm M."/>
            <person name="Klopp C."/>
            <person name="Cedric C."/>
            <person name="Louis A."/>
            <person name="Berthelot C."/>
            <person name="Parey E."/>
            <person name="Roest Crollius H."/>
            <person name="Montfort J."/>
            <person name="Robinson-Rechavi M."/>
            <person name="Bucao C."/>
            <person name="Bouchez O."/>
            <person name="Gislard M."/>
            <person name="Lluch J."/>
            <person name="Milhes M."/>
            <person name="Lampietro C."/>
            <person name="Lopez Roques C."/>
            <person name="Donnadieu C."/>
            <person name="Braasch I."/>
            <person name="Desvignes T."/>
            <person name="Postlethwait J."/>
            <person name="Bobe J."/>
            <person name="Guiguen Y."/>
            <person name="Dirks R."/>
        </authorList>
    </citation>
    <scope>NUCLEOTIDE SEQUENCE</scope>
    <source>
        <strain evidence="22">Tag_6206</strain>
        <tissue evidence="22">Liver</tissue>
    </source>
</reference>
<dbReference type="Gene3D" id="2.60.120.260">
    <property type="entry name" value="Galactose-binding domain-like"/>
    <property type="match status" value="1"/>
</dbReference>
<dbReference type="Pfam" id="PF01404">
    <property type="entry name" value="Ephrin_lbd"/>
    <property type="match status" value="1"/>
</dbReference>
<gene>
    <name evidence="22" type="ORF">ANANG_G00071270</name>
</gene>
<dbReference type="GO" id="GO:0005524">
    <property type="term" value="F:ATP binding"/>
    <property type="evidence" value="ECO:0007669"/>
    <property type="project" value="UniProtKB-UniRule"/>
</dbReference>
<dbReference type="EMBL" id="JAFIRN010000003">
    <property type="protein sequence ID" value="KAG5853266.1"/>
    <property type="molecule type" value="Genomic_DNA"/>
</dbReference>
<evidence type="ECO:0000256" key="10">
    <source>
        <dbReference type="ARBA" id="ARBA00022989"/>
    </source>
</evidence>
<protein>
    <recommendedName>
        <fullName evidence="2">receptor protein-tyrosine kinase</fullName>
        <ecNumber evidence="2">2.7.10.1</ecNumber>
    </recommendedName>
</protein>
<dbReference type="SUPFAM" id="SSF49265">
    <property type="entry name" value="Fibronectin type III"/>
    <property type="match status" value="1"/>
</dbReference>
<dbReference type="InterPro" id="IPR000719">
    <property type="entry name" value="Prot_kinase_dom"/>
</dbReference>
<feature type="binding site" evidence="16">
    <location>
        <position position="546"/>
    </location>
    <ligand>
        <name>ATP</name>
        <dbReference type="ChEBI" id="CHEBI:30616"/>
    </ligand>
</feature>
<keyword evidence="5" id="KW-0812">Transmembrane</keyword>
<dbReference type="GO" id="GO:0006909">
    <property type="term" value="P:phagocytosis"/>
    <property type="evidence" value="ECO:0007669"/>
    <property type="project" value="TreeGrafter"/>
</dbReference>
<feature type="signal peptide" evidence="18">
    <location>
        <begin position="1"/>
        <end position="32"/>
    </location>
</feature>
<dbReference type="Gene3D" id="3.30.200.20">
    <property type="entry name" value="Phosphorylase Kinase, domain 1"/>
    <property type="match status" value="1"/>
</dbReference>
<dbReference type="GO" id="GO:0001779">
    <property type="term" value="P:natural killer cell differentiation"/>
    <property type="evidence" value="ECO:0007669"/>
    <property type="project" value="TreeGrafter"/>
</dbReference>
<keyword evidence="9 16" id="KW-0067">ATP-binding</keyword>
<dbReference type="EC" id="2.7.10.1" evidence="2"/>
<dbReference type="FunFam" id="2.10.50.10:FF:000001">
    <property type="entry name" value="Ephrin type-A receptor 5"/>
    <property type="match status" value="1"/>
</dbReference>
<dbReference type="InterPro" id="IPR003961">
    <property type="entry name" value="FN3_dom"/>
</dbReference>
<dbReference type="InterPro" id="IPR001090">
    <property type="entry name" value="Ephrin_rcpt_lig-bd_dom"/>
</dbReference>
<dbReference type="InterPro" id="IPR008266">
    <property type="entry name" value="Tyr_kinase_AS"/>
</dbReference>
<evidence type="ECO:0000256" key="18">
    <source>
        <dbReference type="SAM" id="SignalP"/>
    </source>
</evidence>
<dbReference type="GO" id="GO:0005886">
    <property type="term" value="C:plasma membrane"/>
    <property type="evidence" value="ECO:0007669"/>
    <property type="project" value="TreeGrafter"/>
</dbReference>
<dbReference type="SMART" id="SM00615">
    <property type="entry name" value="EPH_lbd"/>
    <property type="match status" value="1"/>
</dbReference>
<dbReference type="InterPro" id="IPR036116">
    <property type="entry name" value="FN3_sf"/>
</dbReference>
<comment type="caution">
    <text evidence="22">The sequence shown here is derived from an EMBL/GenBank/DDBJ whole genome shotgun (WGS) entry which is preliminary data.</text>
</comment>
<dbReference type="Pfam" id="PF07714">
    <property type="entry name" value="PK_Tyr_Ser-Thr"/>
    <property type="match status" value="1"/>
</dbReference>
<keyword evidence="23" id="KW-1185">Reference proteome</keyword>
<dbReference type="SMART" id="SM00219">
    <property type="entry name" value="TyrKc"/>
    <property type="match status" value="1"/>
</dbReference>
<keyword evidence="8" id="KW-0418">Kinase</keyword>
<dbReference type="PROSITE" id="PS00109">
    <property type="entry name" value="PROTEIN_KINASE_TYR"/>
    <property type="match status" value="1"/>
</dbReference>
<feature type="region of interest" description="Disordered" evidence="17">
    <location>
        <begin position="812"/>
        <end position="841"/>
    </location>
</feature>
<evidence type="ECO:0000256" key="6">
    <source>
        <dbReference type="ARBA" id="ARBA00022737"/>
    </source>
</evidence>
<keyword evidence="4" id="KW-0808">Transferase</keyword>
<dbReference type="InterPro" id="IPR020635">
    <property type="entry name" value="Tyr_kinase_cat_dom"/>
</dbReference>
<feature type="domain" description="Eph LBD" evidence="21">
    <location>
        <begin position="38"/>
        <end position="210"/>
    </location>
</feature>
<dbReference type="SUPFAM" id="SSF49785">
    <property type="entry name" value="Galactose-binding domain-like"/>
    <property type="match status" value="1"/>
</dbReference>
<keyword evidence="12" id="KW-0829">Tyrosine-protein kinase</keyword>
<dbReference type="GO" id="GO:0016477">
    <property type="term" value="P:cell migration"/>
    <property type="evidence" value="ECO:0007669"/>
    <property type="project" value="TreeGrafter"/>
</dbReference>
<dbReference type="InterPro" id="IPR008979">
    <property type="entry name" value="Galactose-bd-like_sf"/>
</dbReference>
<dbReference type="FunFam" id="1.10.510.10:FF:000089">
    <property type="entry name" value="Tyrosine-protein kinase receptor TYRO3"/>
    <property type="match status" value="1"/>
</dbReference>
<keyword evidence="10" id="KW-1133">Transmembrane helix</keyword>
<dbReference type="InterPro" id="IPR017441">
    <property type="entry name" value="Protein_kinase_ATP_BS"/>
</dbReference>
<dbReference type="GO" id="GO:0004714">
    <property type="term" value="F:transmembrane receptor protein tyrosine kinase activity"/>
    <property type="evidence" value="ECO:0007669"/>
    <property type="project" value="UniProtKB-EC"/>
</dbReference>
<dbReference type="PANTHER" id="PTHR24416">
    <property type="entry name" value="TYROSINE-PROTEIN KINASE RECEPTOR"/>
    <property type="match status" value="1"/>
</dbReference>
<evidence type="ECO:0000256" key="5">
    <source>
        <dbReference type="ARBA" id="ARBA00022692"/>
    </source>
</evidence>
<dbReference type="GO" id="GO:0051897">
    <property type="term" value="P:positive regulation of phosphatidylinositol 3-kinase/protein kinase B signal transduction"/>
    <property type="evidence" value="ECO:0007669"/>
    <property type="project" value="TreeGrafter"/>
</dbReference>
<dbReference type="Gene3D" id="2.60.40.10">
    <property type="entry name" value="Immunoglobulins"/>
    <property type="match status" value="1"/>
</dbReference>
<keyword evidence="11" id="KW-0472">Membrane</keyword>
<keyword evidence="14" id="KW-0325">Glycoprotein</keyword>
<evidence type="ECO:0000256" key="4">
    <source>
        <dbReference type="ARBA" id="ARBA00022679"/>
    </source>
</evidence>
<dbReference type="GO" id="GO:0030168">
    <property type="term" value="P:platelet activation"/>
    <property type="evidence" value="ECO:0007669"/>
    <property type="project" value="TreeGrafter"/>
</dbReference>
<dbReference type="GO" id="GO:0043235">
    <property type="term" value="C:receptor complex"/>
    <property type="evidence" value="ECO:0007669"/>
    <property type="project" value="TreeGrafter"/>
</dbReference>
<keyword evidence="3" id="KW-0597">Phosphoprotein</keyword>
<dbReference type="PROSITE" id="PS50011">
    <property type="entry name" value="PROTEIN_KINASE_DOM"/>
    <property type="match status" value="1"/>
</dbReference>
<keyword evidence="6" id="KW-0677">Repeat</keyword>
<dbReference type="Gene3D" id="2.60.40.1770">
    <property type="entry name" value="ephrin a2 ectodomain"/>
    <property type="match status" value="1"/>
</dbReference>
<feature type="domain" description="Protein kinase" evidence="19">
    <location>
        <begin position="514"/>
        <end position="787"/>
    </location>
</feature>
<dbReference type="Proteomes" id="UP001044222">
    <property type="component" value="Unassembled WGS sequence"/>
</dbReference>
<dbReference type="Gene3D" id="1.10.510.10">
    <property type="entry name" value="Transferase(Phosphotransferase) domain 1"/>
    <property type="match status" value="1"/>
</dbReference>
<dbReference type="PROSITE" id="PS51550">
    <property type="entry name" value="EPH_LBD"/>
    <property type="match status" value="1"/>
</dbReference>
<evidence type="ECO:0000256" key="13">
    <source>
        <dbReference type="ARBA" id="ARBA00023170"/>
    </source>
</evidence>
<feature type="chain" id="PRO_5039656477" description="receptor protein-tyrosine kinase" evidence="18">
    <location>
        <begin position="33"/>
        <end position="858"/>
    </location>
</feature>
<evidence type="ECO:0000256" key="15">
    <source>
        <dbReference type="ARBA" id="ARBA00051243"/>
    </source>
</evidence>
<dbReference type="InterPro" id="IPR011641">
    <property type="entry name" value="Tyr-kin_ephrin_A/B_rcpt-like"/>
</dbReference>
<dbReference type="CDD" id="cd00063">
    <property type="entry name" value="FN3"/>
    <property type="match status" value="1"/>
</dbReference>
<dbReference type="SMART" id="SM01411">
    <property type="entry name" value="Ephrin_rec_like"/>
    <property type="match status" value="1"/>
</dbReference>
<dbReference type="SMART" id="SM00060">
    <property type="entry name" value="FN3"/>
    <property type="match status" value="1"/>
</dbReference>
<evidence type="ECO:0000313" key="23">
    <source>
        <dbReference type="Proteomes" id="UP001044222"/>
    </source>
</evidence>
<organism evidence="22 23">
    <name type="scientific">Anguilla anguilla</name>
    <name type="common">European freshwater eel</name>
    <name type="synonym">Muraena anguilla</name>
    <dbReference type="NCBI Taxonomy" id="7936"/>
    <lineage>
        <taxon>Eukaryota</taxon>
        <taxon>Metazoa</taxon>
        <taxon>Chordata</taxon>
        <taxon>Craniata</taxon>
        <taxon>Vertebrata</taxon>
        <taxon>Euteleostomi</taxon>
        <taxon>Actinopterygii</taxon>
        <taxon>Neopterygii</taxon>
        <taxon>Teleostei</taxon>
        <taxon>Anguilliformes</taxon>
        <taxon>Anguillidae</taxon>
        <taxon>Anguilla</taxon>
    </lineage>
</organism>
<dbReference type="AlphaFoldDB" id="A0A9D3MSS3"/>
<feature type="domain" description="Fibronectin type-III" evidence="20">
    <location>
        <begin position="327"/>
        <end position="437"/>
    </location>
</feature>
<keyword evidence="13" id="KW-0675">Receptor</keyword>
<evidence type="ECO:0000259" key="20">
    <source>
        <dbReference type="PROSITE" id="PS50853"/>
    </source>
</evidence>
<dbReference type="Pfam" id="PF07699">
    <property type="entry name" value="Ephrin_rec_like"/>
    <property type="match status" value="1"/>
</dbReference>
<evidence type="ECO:0000256" key="1">
    <source>
        <dbReference type="ARBA" id="ARBA00004479"/>
    </source>
</evidence>
<dbReference type="GO" id="GO:0043066">
    <property type="term" value="P:negative regulation of apoptotic process"/>
    <property type="evidence" value="ECO:0007669"/>
    <property type="project" value="TreeGrafter"/>
</dbReference>
<dbReference type="InterPro" id="IPR011009">
    <property type="entry name" value="Kinase-like_dom_sf"/>
</dbReference>
<sequence length="858" mass="94846">MAPVVVNMGTAAVSTVLLRFSLCLWMCLFVACEQPSPEEEELYSTVKHSELRWTSLPVKGWSEVRMKLGSETANTVYQACSSNSDLRTLWSDWIPQKDGRTLFMDLTFTQEAEGTSQLSPLLVFFRESDRPVKRLSGDNDTLVHVLRAPRPFSPTAKIPEGIEQSLNFSRGLPLGHLSRKGFHLGFAYSGPCVFIASVRLYSRRCPGFVESRAGFGSVVGGTGPVSGACVENSVEISPPRRECHANGLWGPLEGQCDCVPGHQEARELCVACRAGTYKPTNGSGACIPCPPNSKSDGEGAVECECMQGYSRVSGDPIEMGCTKPPSSPRKVRIHRQGGSWLELHWDAPVDLGGRAELWYDVRCTEREQDPGGQWEPCGDAVRFSPSRRELNDTAVNVTGVDPRADYHLSVVAANAVSAVLSGADSANSITIDRWKYDVVHTSVPATIKERRRYVKLSRDQEQPLMPMSTVVRYRRTEQRDITPAPQPISGQLPEGLSSRLQTSLKDMLVDRGSLTLGKPLGAGEFGSVYEGVFSPQEGGDVKVAVKTMKVGIHSLDDLESFLKEAEIMQGFDHDNVVKLLGVTLEQVQEQDSSVPMPMLILPFMKHGDLRRFLIATRYNDVPMFVPYQSLLRFMIDIAAGMEYLGSHSFVHRDLAARNCMLGDDLRVCVADFGLSRKIYSSDYYRQTAAVRVPIKWMSVESLSESMYSVKSDVWSFGVTMWEIASRGRTPYPGVHNHELLDLLESGHRLKQPECDPKLYEVMLSCWSRDPTRRPGFGELGDTLRALLSELPPLEASEEVHYINQGLTAADQRAAEGGDPEFEEGATGNVYMPGPVAVPPSAEDEEGYLQYLKSQTHTN</sequence>